<keyword evidence="2" id="KW-1185">Reference proteome</keyword>
<accession>A0A1Y4DEI7</accession>
<dbReference type="EMBL" id="NFJD01000001">
    <property type="protein sequence ID" value="OUO57476.1"/>
    <property type="molecule type" value="Genomic_DNA"/>
</dbReference>
<name>A0A1Y4DEI7_9BACT</name>
<dbReference type="AlphaFoldDB" id="A0A1Y4DEI7"/>
<reference evidence="2" key="1">
    <citation type="submission" date="2017-04" db="EMBL/GenBank/DDBJ databases">
        <title>Function of individual gut microbiota members based on whole genome sequencing of pure cultures obtained from chicken caecum.</title>
        <authorList>
            <person name="Medvecky M."/>
            <person name="Cejkova D."/>
            <person name="Polansky O."/>
            <person name="Karasova D."/>
            <person name="Kubasova T."/>
            <person name="Cizek A."/>
            <person name="Rychlik I."/>
        </authorList>
    </citation>
    <scope>NUCLEOTIDE SEQUENCE [LARGE SCALE GENOMIC DNA]</scope>
    <source>
        <strain evidence="2">An273</strain>
    </source>
</reference>
<evidence type="ECO:0000313" key="1">
    <source>
        <dbReference type="EMBL" id="OUO57476.1"/>
    </source>
</evidence>
<protein>
    <submittedName>
        <fullName evidence="1">Uncharacterized protein</fullName>
    </submittedName>
</protein>
<dbReference type="Proteomes" id="UP000196368">
    <property type="component" value="Unassembled WGS sequence"/>
</dbReference>
<gene>
    <name evidence="1" type="ORF">B5F75_01515</name>
</gene>
<comment type="caution">
    <text evidence="1">The sequence shown here is derived from an EMBL/GenBank/DDBJ whole genome shotgun (WGS) entry which is preliminary data.</text>
</comment>
<organism evidence="1 2">
    <name type="scientific">Candidatus Avelusimicrobium gallicola</name>
    <dbReference type="NCBI Taxonomy" id="2562704"/>
    <lineage>
        <taxon>Bacteria</taxon>
        <taxon>Pseudomonadati</taxon>
        <taxon>Elusimicrobiota</taxon>
        <taxon>Elusimicrobia</taxon>
        <taxon>Elusimicrobiales</taxon>
        <taxon>Elusimicrobiaceae</taxon>
        <taxon>Candidatus Avelusimicrobium</taxon>
    </lineage>
</organism>
<dbReference type="RefSeq" id="WP_087286870.1">
    <property type="nucleotide sequence ID" value="NZ_NFJD01000001.1"/>
</dbReference>
<proteinExistence type="predicted"/>
<evidence type="ECO:0000313" key="2">
    <source>
        <dbReference type="Proteomes" id="UP000196368"/>
    </source>
</evidence>
<sequence length="66" mass="7577">MDAYNISLGPFDEAYLEESRSVLEQYFQRPLSLEEVESIINSFLELEEVVRKVQGAPQNEGFTSFS</sequence>